<name>A0ABN5WHJ5_9SPHN</name>
<evidence type="ECO:0000313" key="8">
    <source>
        <dbReference type="Proteomes" id="UP001059971"/>
    </source>
</evidence>
<feature type="domain" description="O-antigen ligase-related" evidence="6">
    <location>
        <begin position="271"/>
        <end position="420"/>
    </location>
</feature>
<feature type="transmembrane region" description="Helical" evidence="5">
    <location>
        <begin position="440"/>
        <end position="458"/>
    </location>
</feature>
<feature type="transmembrane region" description="Helical" evidence="5">
    <location>
        <begin position="240"/>
        <end position="258"/>
    </location>
</feature>
<proteinExistence type="predicted"/>
<feature type="transmembrane region" description="Helical" evidence="5">
    <location>
        <begin position="470"/>
        <end position="488"/>
    </location>
</feature>
<dbReference type="InterPro" id="IPR051533">
    <property type="entry name" value="WaaL-like"/>
</dbReference>
<dbReference type="InterPro" id="IPR007016">
    <property type="entry name" value="O-antigen_ligase-rel_domated"/>
</dbReference>
<feature type="transmembrane region" description="Helical" evidence="5">
    <location>
        <begin position="315"/>
        <end position="335"/>
    </location>
</feature>
<keyword evidence="3 5" id="KW-1133">Transmembrane helix</keyword>
<feature type="transmembrane region" description="Helical" evidence="5">
    <location>
        <begin position="39"/>
        <end position="56"/>
    </location>
</feature>
<keyword evidence="4 5" id="KW-0472">Membrane</keyword>
<evidence type="ECO:0000313" key="7">
    <source>
        <dbReference type="EMBL" id="BBF71756.1"/>
    </source>
</evidence>
<dbReference type="Proteomes" id="UP001059971">
    <property type="component" value="Chromosome 2"/>
</dbReference>
<sequence>MAAEACVLPGSGGGLLLAIGAAGGAALIVAGLSSGRGAALAAVAALGLGGLIWASGNPRLACLWGVGLTAPLGIAKRFHPMPHMGGAGAYTIEVVDLFLLALFLFQWRDTLHGGTRHRIPGLAYCWIAMILLGLLDAITGPYRQLALVEAVQMAKSLALFLLLLGELTRVRRFMHLFASLCCGLLLQAAVGIAQYAKKGDIGLQFLGEATMTTLEYANRATYMDGGATFRIGGLLGHPNILAGFIAMGAPMLLALLMTRLPIGRKAAIGAVLATALLALLLTLSRSGWLAFALAAPVVIGLMLRDRRSRRRALAGSLVALAFGLIAALAAAPAILRRFTQSDPGAVDFRWEWMGVAWDMVRDHPLLGVGLNSFVQHLPGRTAYGGTEALTRTFGANWPVVHDIYLLIWAEQGTIGFACFLLLLIGLLRTGWRNATRCADPWLHALNVGALAGLCANLLDGFGSFFLRQMPGARLFWIIAAIIVAIDVWQRRNSAERPA</sequence>
<protein>
    <recommendedName>
        <fullName evidence="6">O-antigen ligase-related domain-containing protein</fullName>
    </recommendedName>
</protein>
<feature type="transmembrane region" description="Helical" evidence="5">
    <location>
        <begin position="176"/>
        <end position="196"/>
    </location>
</feature>
<keyword evidence="2 5" id="KW-0812">Transmembrane</keyword>
<feature type="transmembrane region" description="Helical" evidence="5">
    <location>
        <begin position="12"/>
        <end position="32"/>
    </location>
</feature>
<gene>
    <name evidence="7" type="ORF">SBA_ch2_2890</name>
</gene>
<comment type="subcellular location">
    <subcellularLocation>
        <location evidence="1">Membrane</location>
        <topology evidence="1">Multi-pass membrane protein</topology>
    </subcellularLocation>
</comment>
<accession>A0ABN5WHJ5</accession>
<dbReference type="PANTHER" id="PTHR37422">
    <property type="entry name" value="TEICHURONIC ACID BIOSYNTHESIS PROTEIN TUAE"/>
    <property type="match status" value="1"/>
</dbReference>
<dbReference type="Pfam" id="PF04932">
    <property type="entry name" value="Wzy_C"/>
    <property type="match status" value="1"/>
</dbReference>
<evidence type="ECO:0000256" key="2">
    <source>
        <dbReference type="ARBA" id="ARBA00022692"/>
    </source>
</evidence>
<evidence type="ECO:0000256" key="5">
    <source>
        <dbReference type="SAM" id="Phobius"/>
    </source>
</evidence>
<feature type="transmembrane region" description="Helical" evidence="5">
    <location>
        <begin position="87"/>
        <end position="107"/>
    </location>
</feature>
<feature type="transmembrane region" description="Helical" evidence="5">
    <location>
        <begin position="403"/>
        <end position="428"/>
    </location>
</feature>
<evidence type="ECO:0000256" key="3">
    <source>
        <dbReference type="ARBA" id="ARBA00022989"/>
    </source>
</evidence>
<feature type="transmembrane region" description="Helical" evidence="5">
    <location>
        <begin position="287"/>
        <end position="303"/>
    </location>
</feature>
<evidence type="ECO:0000259" key="6">
    <source>
        <dbReference type="Pfam" id="PF04932"/>
    </source>
</evidence>
<evidence type="ECO:0000256" key="1">
    <source>
        <dbReference type="ARBA" id="ARBA00004141"/>
    </source>
</evidence>
<dbReference type="PANTHER" id="PTHR37422:SF13">
    <property type="entry name" value="LIPOPOLYSACCHARIDE BIOSYNTHESIS PROTEIN PA4999-RELATED"/>
    <property type="match status" value="1"/>
</dbReference>
<feature type="transmembrane region" description="Helical" evidence="5">
    <location>
        <begin position="119"/>
        <end position="139"/>
    </location>
</feature>
<reference evidence="7" key="1">
    <citation type="submission" date="2018-07" db="EMBL/GenBank/DDBJ databases">
        <title>Complete genome sequence of Sphingomonas bisphenolicum strain AO1, a bisphenol A degradative bacterium isolated from Japanese farm field.</title>
        <authorList>
            <person name="Murakami M."/>
            <person name="Koh M."/>
            <person name="Koba S."/>
            <person name="Matsumura Y."/>
        </authorList>
    </citation>
    <scope>NUCLEOTIDE SEQUENCE</scope>
    <source>
        <strain evidence="7">AO1</strain>
    </source>
</reference>
<feature type="transmembrane region" description="Helical" evidence="5">
    <location>
        <begin position="265"/>
        <end position="281"/>
    </location>
</feature>
<organism evidence="7 8">
    <name type="scientific">Sphingomonas bisphenolicum</name>
    <dbReference type="NCBI Taxonomy" id="296544"/>
    <lineage>
        <taxon>Bacteria</taxon>
        <taxon>Pseudomonadati</taxon>
        <taxon>Pseudomonadota</taxon>
        <taxon>Alphaproteobacteria</taxon>
        <taxon>Sphingomonadales</taxon>
        <taxon>Sphingomonadaceae</taxon>
        <taxon>Sphingomonas</taxon>
    </lineage>
</organism>
<dbReference type="EMBL" id="AP018818">
    <property type="protein sequence ID" value="BBF71756.1"/>
    <property type="molecule type" value="Genomic_DNA"/>
</dbReference>
<feature type="transmembrane region" description="Helical" evidence="5">
    <location>
        <begin position="145"/>
        <end position="164"/>
    </location>
</feature>
<evidence type="ECO:0000256" key="4">
    <source>
        <dbReference type="ARBA" id="ARBA00023136"/>
    </source>
</evidence>
<keyword evidence="8" id="KW-1185">Reference proteome</keyword>